<feature type="domain" description="LysM" evidence="1">
    <location>
        <begin position="14"/>
        <end position="47"/>
    </location>
</feature>
<dbReference type="Gene3D" id="3.10.350.10">
    <property type="entry name" value="LysM domain"/>
    <property type="match status" value="1"/>
</dbReference>
<dbReference type="InterPro" id="IPR018392">
    <property type="entry name" value="LysM"/>
</dbReference>
<accession>X1U302</accession>
<evidence type="ECO:0000313" key="2">
    <source>
        <dbReference type="EMBL" id="GAJ11894.1"/>
    </source>
</evidence>
<dbReference type="EMBL" id="BARW01025739">
    <property type="protein sequence ID" value="GAJ11894.1"/>
    <property type="molecule type" value="Genomic_DNA"/>
</dbReference>
<feature type="non-terminal residue" evidence="2">
    <location>
        <position position="53"/>
    </location>
</feature>
<organism evidence="2">
    <name type="scientific">marine sediment metagenome</name>
    <dbReference type="NCBI Taxonomy" id="412755"/>
    <lineage>
        <taxon>unclassified sequences</taxon>
        <taxon>metagenomes</taxon>
        <taxon>ecological metagenomes</taxon>
    </lineage>
</organism>
<dbReference type="AlphaFoldDB" id="X1U302"/>
<sequence length="53" mass="5784">MYDWLSPTAEAIVHIVKEGEVLERIARSYGVTPDSIAEASGISVTSIKGEFCR</sequence>
<gene>
    <name evidence="2" type="ORF">S12H4_42118</name>
</gene>
<dbReference type="InterPro" id="IPR036779">
    <property type="entry name" value="LysM_dom_sf"/>
</dbReference>
<comment type="caution">
    <text evidence="2">The sequence shown here is derived from an EMBL/GenBank/DDBJ whole genome shotgun (WGS) entry which is preliminary data.</text>
</comment>
<dbReference type="Pfam" id="PF01476">
    <property type="entry name" value="LysM"/>
    <property type="match status" value="1"/>
</dbReference>
<name>X1U302_9ZZZZ</name>
<dbReference type="SUPFAM" id="SSF54106">
    <property type="entry name" value="LysM domain"/>
    <property type="match status" value="1"/>
</dbReference>
<dbReference type="CDD" id="cd00118">
    <property type="entry name" value="LysM"/>
    <property type="match status" value="1"/>
</dbReference>
<evidence type="ECO:0000259" key="1">
    <source>
        <dbReference type="Pfam" id="PF01476"/>
    </source>
</evidence>
<protein>
    <recommendedName>
        <fullName evidence="1">LysM domain-containing protein</fullName>
    </recommendedName>
</protein>
<proteinExistence type="predicted"/>
<reference evidence="2" key="1">
    <citation type="journal article" date="2014" name="Front. Microbiol.">
        <title>High frequency of phylogenetically diverse reductive dehalogenase-homologous genes in deep subseafloor sedimentary metagenomes.</title>
        <authorList>
            <person name="Kawai M."/>
            <person name="Futagami T."/>
            <person name="Toyoda A."/>
            <person name="Takaki Y."/>
            <person name="Nishi S."/>
            <person name="Hori S."/>
            <person name="Arai W."/>
            <person name="Tsubouchi T."/>
            <person name="Morono Y."/>
            <person name="Uchiyama I."/>
            <person name="Ito T."/>
            <person name="Fujiyama A."/>
            <person name="Inagaki F."/>
            <person name="Takami H."/>
        </authorList>
    </citation>
    <scope>NUCLEOTIDE SEQUENCE</scope>
    <source>
        <strain evidence="2">Expedition CK06-06</strain>
    </source>
</reference>